<dbReference type="PANTHER" id="PTHR11157:SF126">
    <property type="entry name" value="ELONGATION OF VERY LONG CHAIN FATTY ACIDS PROTEIN"/>
    <property type="match status" value="1"/>
</dbReference>
<comment type="catalytic activity">
    <reaction evidence="10">
        <text>a very-long-chain acyl-CoA + malonyl-CoA + H(+) = a very-long-chain 3-oxoacyl-CoA + CO2 + CoA</text>
        <dbReference type="Rhea" id="RHEA:32727"/>
        <dbReference type="ChEBI" id="CHEBI:15378"/>
        <dbReference type="ChEBI" id="CHEBI:16526"/>
        <dbReference type="ChEBI" id="CHEBI:57287"/>
        <dbReference type="ChEBI" id="CHEBI:57384"/>
        <dbReference type="ChEBI" id="CHEBI:90725"/>
        <dbReference type="ChEBI" id="CHEBI:90736"/>
        <dbReference type="EC" id="2.3.1.199"/>
    </reaction>
</comment>
<evidence type="ECO:0000256" key="5">
    <source>
        <dbReference type="ARBA" id="ARBA00022832"/>
    </source>
</evidence>
<reference evidence="11 12" key="1">
    <citation type="submission" date="2024-04" db="EMBL/GenBank/DDBJ databases">
        <authorList>
            <person name="Rising A."/>
            <person name="Reimegard J."/>
            <person name="Sonavane S."/>
            <person name="Akerstrom W."/>
            <person name="Nylinder S."/>
            <person name="Hedman E."/>
            <person name="Kallberg Y."/>
        </authorList>
    </citation>
    <scope>NUCLEOTIDE SEQUENCE [LARGE SCALE GENOMIC DNA]</scope>
</reference>
<dbReference type="AlphaFoldDB" id="A0AAV2BDG5"/>
<dbReference type="InterPro" id="IPR002076">
    <property type="entry name" value="ELO_fam"/>
</dbReference>
<gene>
    <name evidence="11" type="ORF">LARSCL_LOCUS18484</name>
</gene>
<dbReference type="GO" id="GO:0009922">
    <property type="term" value="F:fatty acid elongase activity"/>
    <property type="evidence" value="ECO:0007669"/>
    <property type="project" value="UniProtKB-EC"/>
</dbReference>
<dbReference type="GO" id="GO:0019367">
    <property type="term" value="P:fatty acid elongation, saturated fatty acid"/>
    <property type="evidence" value="ECO:0007669"/>
    <property type="project" value="TreeGrafter"/>
</dbReference>
<dbReference type="EC" id="2.3.1.199" evidence="10"/>
<feature type="transmembrane region" description="Helical" evidence="10">
    <location>
        <begin position="224"/>
        <end position="246"/>
    </location>
</feature>
<dbReference type="EMBL" id="CAXIEN010000338">
    <property type="protein sequence ID" value="CAL1293930.1"/>
    <property type="molecule type" value="Genomic_DNA"/>
</dbReference>
<comment type="caution">
    <text evidence="11">The sequence shown here is derived from an EMBL/GenBank/DDBJ whole genome shotgun (WGS) entry which is preliminary data.</text>
</comment>
<keyword evidence="8 10" id="KW-0472">Membrane</keyword>
<dbReference type="GO" id="GO:0034626">
    <property type="term" value="P:fatty acid elongation, polyunsaturated fatty acid"/>
    <property type="evidence" value="ECO:0007669"/>
    <property type="project" value="TreeGrafter"/>
</dbReference>
<dbReference type="GO" id="GO:0042761">
    <property type="term" value="P:very long-chain fatty acid biosynthetic process"/>
    <property type="evidence" value="ECO:0007669"/>
    <property type="project" value="TreeGrafter"/>
</dbReference>
<organism evidence="11 12">
    <name type="scientific">Larinioides sclopetarius</name>
    <dbReference type="NCBI Taxonomy" id="280406"/>
    <lineage>
        <taxon>Eukaryota</taxon>
        <taxon>Metazoa</taxon>
        <taxon>Ecdysozoa</taxon>
        <taxon>Arthropoda</taxon>
        <taxon>Chelicerata</taxon>
        <taxon>Arachnida</taxon>
        <taxon>Araneae</taxon>
        <taxon>Araneomorphae</taxon>
        <taxon>Entelegynae</taxon>
        <taxon>Araneoidea</taxon>
        <taxon>Araneidae</taxon>
        <taxon>Larinioides</taxon>
    </lineage>
</organism>
<keyword evidence="12" id="KW-1185">Reference proteome</keyword>
<evidence type="ECO:0000256" key="6">
    <source>
        <dbReference type="ARBA" id="ARBA00022989"/>
    </source>
</evidence>
<comment type="subcellular location">
    <subcellularLocation>
        <location evidence="1">Membrane</location>
        <topology evidence="1">Multi-pass membrane protein</topology>
    </subcellularLocation>
</comment>
<accession>A0AAV2BDG5</accession>
<evidence type="ECO:0000256" key="3">
    <source>
        <dbReference type="ARBA" id="ARBA00022679"/>
    </source>
</evidence>
<name>A0AAV2BDG5_9ARAC</name>
<dbReference type="Proteomes" id="UP001497382">
    <property type="component" value="Unassembled WGS sequence"/>
</dbReference>
<comment type="similarity">
    <text evidence="10">Belongs to the ELO family.</text>
</comment>
<keyword evidence="7 10" id="KW-0443">Lipid metabolism</keyword>
<feature type="transmembrane region" description="Helical" evidence="10">
    <location>
        <begin position="58"/>
        <end position="85"/>
    </location>
</feature>
<evidence type="ECO:0000256" key="1">
    <source>
        <dbReference type="ARBA" id="ARBA00004141"/>
    </source>
</evidence>
<evidence type="ECO:0000256" key="9">
    <source>
        <dbReference type="ARBA" id="ARBA00023160"/>
    </source>
</evidence>
<sequence>MILDSISDFLNKDIENKLLFKNDYLFPSILISYILFVTWIGPSLMITRKPFKLRGIMVVYNFIEVCVNIYVFKWIFSTTIFYWHARCLLFEDPEYLAIYKKTLPLWRFILLNKMFELWDMVFIVLRKKWNQLSGLHIIHHSIVCSMAWWFTRNPSRTGFYFFVVLGINIVVHTVLYTYYGLSSIGPHMEKYLWWKKYLTALQIGQFVVDIAYVSFEVLTGCKTVGISEIITFAFITYLLILFLNLYKEKYCK</sequence>
<keyword evidence="5 10" id="KW-0276">Fatty acid metabolism</keyword>
<keyword evidence="6 10" id="KW-1133">Transmembrane helix</keyword>
<evidence type="ECO:0000313" key="11">
    <source>
        <dbReference type="EMBL" id="CAL1293930.1"/>
    </source>
</evidence>
<feature type="transmembrane region" description="Helical" evidence="10">
    <location>
        <begin position="24"/>
        <end position="46"/>
    </location>
</feature>
<evidence type="ECO:0000256" key="4">
    <source>
        <dbReference type="ARBA" id="ARBA00022692"/>
    </source>
</evidence>
<dbReference type="PANTHER" id="PTHR11157">
    <property type="entry name" value="FATTY ACID ACYL TRANSFERASE-RELATED"/>
    <property type="match status" value="1"/>
</dbReference>
<proteinExistence type="inferred from homology"/>
<feature type="transmembrane region" description="Helical" evidence="10">
    <location>
        <begin position="157"/>
        <end position="179"/>
    </location>
</feature>
<dbReference type="Pfam" id="PF01151">
    <property type="entry name" value="ELO"/>
    <property type="match status" value="1"/>
</dbReference>
<evidence type="ECO:0000256" key="7">
    <source>
        <dbReference type="ARBA" id="ARBA00023098"/>
    </source>
</evidence>
<keyword evidence="3 10" id="KW-0808">Transferase</keyword>
<dbReference type="GO" id="GO:0005789">
    <property type="term" value="C:endoplasmic reticulum membrane"/>
    <property type="evidence" value="ECO:0007669"/>
    <property type="project" value="TreeGrafter"/>
</dbReference>
<evidence type="ECO:0000256" key="8">
    <source>
        <dbReference type="ARBA" id="ARBA00023136"/>
    </source>
</evidence>
<keyword evidence="4 10" id="KW-0812">Transmembrane</keyword>
<evidence type="ECO:0000313" key="12">
    <source>
        <dbReference type="Proteomes" id="UP001497382"/>
    </source>
</evidence>
<keyword evidence="2 10" id="KW-0444">Lipid biosynthesis</keyword>
<keyword evidence="9 10" id="KW-0275">Fatty acid biosynthesis</keyword>
<protein>
    <recommendedName>
        <fullName evidence="10">Elongation of very long chain fatty acids protein</fullName>
        <ecNumber evidence="10">2.3.1.199</ecNumber>
    </recommendedName>
    <alternativeName>
        <fullName evidence="10">Very-long-chain 3-oxoacyl-CoA synthase</fullName>
    </alternativeName>
</protein>
<evidence type="ECO:0000256" key="2">
    <source>
        <dbReference type="ARBA" id="ARBA00022516"/>
    </source>
</evidence>
<dbReference type="GO" id="GO:0030148">
    <property type="term" value="P:sphingolipid biosynthetic process"/>
    <property type="evidence" value="ECO:0007669"/>
    <property type="project" value="TreeGrafter"/>
</dbReference>
<evidence type="ECO:0000256" key="10">
    <source>
        <dbReference type="RuleBase" id="RU361115"/>
    </source>
</evidence>
<feature type="transmembrane region" description="Helical" evidence="10">
    <location>
        <begin position="105"/>
        <end position="125"/>
    </location>
</feature>
<dbReference type="GO" id="GO:0034625">
    <property type="term" value="P:fatty acid elongation, monounsaturated fatty acid"/>
    <property type="evidence" value="ECO:0007669"/>
    <property type="project" value="TreeGrafter"/>
</dbReference>